<dbReference type="GO" id="GO:0016874">
    <property type="term" value="F:ligase activity"/>
    <property type="evidence" value="ECO:0007669"/>
    <property type="project" value="UniProtKB-KW"/>
</dbReference>
<dbReference type="PANTHER" id="PTHR11365">
    <property type="entry name" value="5-OXOPROLINASE RELATED"/>
    <property type="match status" value="1"/>
</dbReference>
<dbReference type="GO" id="GO:0017168">
    <property type="term" value="F:5-oxoprolinase (ATP-hydrolyzing) activity"/>
    <property type="evidence" value="ECO:0007669"/>
    <property type="project" value="TreeGrafter"/>
</dbReference>
<dbReference type="Pfam" id="PF01968">
    <property type="entry name" value="Hydantoinase_A"/>
    <property type="match status" value="1"/>
</dbReference>
<dbReference type="Gene3D" id="3.30.420.40">
    <property type="match status" value="1"/>
</dbReference>
<evidence type="ECO:0000259" key="1">
    <source>
        <dbReference type="Pfam" id="PF01968"/>
    </source>
</evidence>
<dbReference type="InterPro" id="IPR002821">
    <property type="entry name" value="Hydantoinase_A"/>
</dbReference>
<dbReference type="SUPFAM" id="SSF53067">
    <property type="entry name" value="Actin-like ATPase domain"/>
    <property type="match status" value="1"/>
</dbReference>
<dbReference type="EMBL" id="CP087164">
    <property type="protein sequence ID" value="UGS34526.1"/>
    <property type="molecule type" value="Genomic_DNA"/>
</dbReference>
<dbReference type="InterPro" id="IPR043129">
    <property type="entry name" value="ATPase_NBD"/>
</dbReference>
<protein>
    <submittedName>
        <fullName evidence="4">Acetophenone carboxylase gamma subunit</fullName>
        <ecNumber evidence="4">6.4.1.8</ecNumber>
    </submittedName>
</protein>
<dbReference type="RefSeq" id="WP_259314198.1">
    <property type="nucleotide sequence ID" value="NZ_CP087164.1"/>
</dbReference>
<feature type="domain" description="Hydantoinase/oxoprolinase N-terminal" evidence="2">
    <location>
        <begin position="5"/>
        <end position="185"/>
    </location>
</feature>
<sequence>MHYAGIDIGGTFTDLVLYDAGNGDVHVHKVRSTPSDPGQALIQGLVELTDRAGVDASDVVAVLHGTTVATNAVLEHRGARTGMITTEGFRDVVHIGRHQRPEHYSVMQDIPWQSRPFVERCHRKTVSERLIPPRGDVMRPLDEDAVRVAARELREAGVEAVAVCFLFSYLDPAHERRAAEIVREEMPDAFVTTSADVVPQFREFERFTTTSINAFVGPGTGRYLGRLSAGLDAAGIRGQVGIMRSNGGLASADAAAERPVTMLMSGPAAGVLGGAWAGSLIGRKRLITFDVGGTSADIAIVTEQGVVEASARDSQVAGFPVLVPMIDVHAIGAGGGSIARVDDVGAFRVGPQSAGAEPGPAAYGNGGDQPTVTDAHVALGRLDPDRFLGGRMQLDRDAALAVIERLAGEMEMDADAAAEGVLALVNATMAQAIRSRTVQKGHDPREFALVAFGGAGPLHAAEVAAELEIPEVIVPPHPGITSATGLLTSDLRYDGMRTVFASERDIDFGDLGRRLDELEEELRGGLRRDGVRDGDMRVERALDCRYRGQGYELRVPLGASGVDAEAFATFHRLHRMEYGREFAVPIEVVNMRITVSGARSKLERVPAGSGDLGAAVLDRRPAVFRVDGELRAMETVIVDRANLSPGNQVDGPAIFVQEDTTTVVPPGWRARTEDNGVLVLTSIANGG</sequence>
<evidence type="ECO:0000313" key="5">
    <source>
        <dbReference type="Proteomes" id="UP001162834"/>
    </source>
</evidence>
<dbReference type="Pfam" id="PF05378">
    <property type="entry name" value="Hydant_A_N"/>
    <property type="match status" value="1"/>
</dbReference>
<dbReference type="PANTHER" id="PTHR11365:SF23">
    <property type="entry name" value="HYPOTHETICAL 5-OXOPROLINASE (EUROFUNG)-RELATED"/>
    <property type="match status" value="1"/>
</dbReference>
<dbReference type="InterPro" id="IPR045079">
    <property type="entry name" value="Oxoprolinase-like"/>
</dbReference>
<gene>
    <name evidence="4" type="primary">apc3_7</name>
    <name evidence="4" type="ORF">DSM104329_00904</name>
</gene>
<feature type="domain" description="Hydantoinase A/oxoprolinase" evidence="1">
    <location>
        <begin position="206"/>
        <end position="493"/>
    </location>
</feature>
<proteinExistence type="predicted"/>
<organism evidence="4 5">
    <name type="scientific">Capillimicrobium parvum</name>
    <dbReference type="NCBI Taxonomy" id="2884022"/>
    <lineage>
        <taxon>Bacteria</taxon>
        <taxon>Bacillati</taxon>
        <taxon>Actinomycetota</taxon>
        <taxon>Thermoleophilia</taxon>
        <taxon>Solirubrobacterales</taxon>
        <taxon>Capillimicrobiaceae</taxon>
        <taxon>Capillimicrobium</taxon>
    </lineage>
</organism>
<feature type="domain" description="Acetophenone carboxylase-like C-terminal" evidence="3">
    <location>
        <begin position="514"/>
        <end position="678"/>
    </location>
</feature>
<evidence type="ECO:0000313" key="4">
    <source>
        <dbReference type="EMBL" id="UGS34526.1"/>
    </source>
</evidence>
<accession>A0A9E6XUA9</accession>
<dbReference type="Pfam" id="PF19278">
    <property type="entry name" value="Hydant_A_C"/>
    <property type="match status" value="1"/>
</dbReference>
<name>A0A9E6XUA9_9ACTN</name>
<dbReference type="GO" id="GO:0005829">
    <property type="term" value="C:cytosol"/>
    <property type="evidence" value="ECO:0007669"/>
    <property type="project" value="TreeGrafter"/>
</dbReference>
<dbReference type="Proteomes" id="UP001162834">
    <property type="component" value="Chromosome"/>
</dbReference>
<evidence type="ECO:0000259" key="2">
    <source>
        <dbReference type="Pfam" id="PF05378"/>
    </source>
</evidence>
<keyword evidence="4" id="KW-0436">Ligase</keyword>
<evidence type="ECO:0000259" key="3">
    <source>
        <dbReference type="Pfam" id="PF19278"/>
    </source>
</evidence>
<dbReference type="EC" id="6.4.1.8" evidence="4"/>
<dbReference type="AlphaFoldDB" id="A0A9E6XUA9"/>
<dbReference type="InterPro" id="IPR049517">
    <property type="entry name" value="ACX-like_C"/>
</dbReference>
<reference evidence="4" key="1">
    <citation type="journal article" date="2022" name="Int. J. Syst. Evol. Microbiol.">
        <title>Pseudomonas aegrilactucae sp. nov. and Pseudomonas morbosilactucae sp. nov., pathogens causing bacterial rot of lettuce in Japan.</title>
        <authorList>
            <person name="Sawada H."/>
            <person name="Fujikawa T."/>
            <person name="Satou M."/>
        </authorList>
    </citation>
    <scope>NUCLEOTIDE SEQUENCE</scope>
    <source>
        <strain evidence="4">0166_1</strain>
    </source>
</reference>
<dbReference type="KEGG" id="sbae:DSM104329_00904"/>
<keyword evidence="5" id="KW-1185">Reference proteome</keyword>
<dbReference type="InterPro" id="IPR008040">
    <property type="entry name" value="Hydant_A_N"/>
</dbReference>
<dbReference type="GO" id="GO:0006749">
    <property type="term" value="P:glutathione metabolic process"/>
    <property type="evidence" value="ECO:0007669"/>
    <property type="project" value="TreeGrafter"/>
</dbReference>